<dbReference type="PANTHER" id="PTHR14614:SF130">
    <property type="entry name" value="PROTEIN-LYSINE N-METHYLTRANSFERASE EEF2KMT"/>
    <property type="match status" value="1"/>
</dbReference>
<dbReference type="CDD" id="cd02440">
    <property type="entry name" value="AdoMet_MTases"/>
    <property type="match status" value="1"/>
</dbReference>
<keyword evidence="2" id="KW-1185">Reference proteome</keyword>
<dbReference type="SUPFAM" id="SSF53335">
    <property type="entry name" value="S-adenosyl-L-methionine-dependent methyltransferases"/>
    <property type="match status" value="1"/>
</dbReference>
<comment type="caution">
    <text evidence="1">The sequence shown here is derived from an EMBL/GenBank/DDBJ whole genome shotgun (WGS) entry which is preliminary data.</text>
</comment>
<dbReference type="Proteomes" id="UP001273209">
    <property type="component" value="Unassembled WGS sequence"/>
</dbReference>
<protein>
    <recommendedName>
        <fullName evidence="3">FAM86A protein</fullName>
    </recommendedName>
</protein>
<dbReference type="InterPro" id="IPR029063">
    <property type="entry name" value="SAM-dependent_MTases_sf"/>
</dbReference>
<dbReference type="Gene3D" id="3.40.50.150">
    <property type="entry name" value="Vaccinia Virus protein VP39"/>
    <property type="match status" value="1"/>
</dbReference>
<dbReference type="AlphaFoldDB" id="A0AAE1I8Z5"/>
<name>A0AAE1I8Z5_9HYPO</name>
<dbReference type="InterPro" id="IPR019410">
    <property type="entry name" value="Methyltransf_16"/>
</dbReference>
<dbReference type="GO" id="GO:0008757">
    <property type="term" value="F:S-adenosylmethionine-dependent methyltransferase activity"/>
    <property type="evidence" value="ECO:0007669"/>
    <property type="project" value="UniProtKB-ARBA"/>
</dbReference>
<accession>A0AAE1I8Z5</accession>
<evidence type="ECO:0000313" key="1">
    <source>
        <dbReference type="EMBL" id="KAK4067318.1"/>
    </source>
</evidence>
<dbReference type="GeneID" id="87922437"/>
<evidence type="ECO:0000313" key="2">
    <source>
        <dbReference type="Proteomes" id="UP001273209"/>
    </source>
</evidence>
<evidence type="ECO:0008006" key="3">
    <source>
        <dbReference type="Google" id="ProtNLM"/>
    </source>
</evidence>
<reference evidence="1" key="1">
    <citation type="submission" date="2023-11" db="EMBL/GenBank/DDBJ databases">
        <title>The genome sequences of three competitors of mushroom-forming fungi.</title>
        <authorList>
            <person name="Beijen E."/>
            <person name="Ohm R.A."/>
        </authorList>
    </citation>
    <scope>NUCLEOTIDE SEQUENCE</scope>
    <source>
        <strain evidence="1">CBS 100526</strain>
    </source>
</reference>
<sequence length="338" mass="37648">MAMEASVRKQVDRFCHQYLQLEHSLDYPEPQTIRLPEVQDVIYQRLFADDSLPGGPPPLRYQVRVLKELVSRIEASIDDWDEHGVSDGLMSSLSVLFSTPAPSEDDAVQQKCRVVYHLASLPSHEARINLFENRSLVAAGGTTGLRTWEAALHLGQLLCRDPSLVSGKRVLELGTGTGYLAILCIKHLGSTHVIASDGSDDVINNLPENLFLNQLEGSDAIRPMDLKWGYALVGTEEERWNGGRPLDVVLGADITYDPSIIPALVSTLLELFGLYPHVEVIIAATQRNLETFQVFLVKCRDEGLKVEDVSFEIPSRDQQEGPFYNDQVAIRICRVSKL</sequence>
<dbReference type="EMBL" id="JAWRVG010000035">
    <property type="protein sequence ID" value="KAK4067318.1"/>
    <property type="molecule type" value="Genomic_DNA"/>
</dbReference>
<dbReference type="Pfam" id="PF10294">
    <property type="entry name" value="Methyltransf_16"/>
    <property type="match status" value="1"/>
</dbReference>
<gene>
    <name evidence="1" type="ORF">Triagg1_7761</name>
</gene>
<dbReference type="RefSeq" id="XP_062753347.1">
    <property type="nucleotide sequence ID" value="XM_062902532.1"/>
</dbReference>
<dbReference type="PANTHER" id="PTHR14614">
    <property type="entry name" value="HEPATOCELLULAR CARCINOMA-ASSOCIATED ANTIGEN"/>
    <property type="match status" value="1"/>
</dbReference>
<proteinExistence type="predicted"/>
<dbReference type="GO" id="GO:0005737">
    <property type="term" value="C:cytoplasm"/>
    <property type="evidence" value="ECO:0007669"/>
    <property type="project" value="TreeGrafter"/>
</dbReference>
<organism evidence="1 2">
    <name type="scientific">Trichoderma aggressivum f. europaeum</name>
    <dbReference type="NCBI Taxonomy" id="173218"/>
    <lineage>
        <taxon>Eukaryota</taxon>
        <taxon>Fungi</taxon>
        <taxon>Dikarya</taxon>
        <taxon>Ascomycota</taxon>
        <taxon>Pezizomycotina</taxon>
        <taxon>Sordariomycetes</taxon>
        <taxon>Hypocreomycetidae</taxon>
        <taxon>Hypocreales</taxon>
        <taxon>Hypocreaceae</taxon>
        <taxon>Trichoderma</taxon>
    </lineage>
</organism>